<evidence type="ECO:0000256" key="1">
    <source>
        <dbReference type="SAM" id="Phobius"/>
    </source>
</evidence>
<feature type="transmembrane region" description="Helical" evidence="1">
    <location>
        <begin position="125"/>
        <end position="147"/>
    </location>
</feature>
<comment type="caution">
    <text evidence="2">The sequence shown here is derived from an EMBL/GenBank/DDBJ whole genome shotgun (WGS) entry which is preliminary data.</text>
</comment>
<feature type="transmembrane region" description="Helical" evidence="1">
    <location>
        <begin position="91"/>
        <end position="113"/>
    </location>
</feature>
<proteinExistence type="predicted"/>
<feature type="transmembrane region" description="Helical" evidence="1">
    <location>
        <begin position="187"/>
        <end position="211"/>
    </location>
</feature>
<keyword evidence="1" id="KW-1133">Transmembrane helix</keyword>
<gene>
    <name evidence="2" type="ORF">SLS59_009091</name>
</gene>
<sequence length="361" mass="39361">MVAPTHPPTHPPKNASNTMARKVYNPLGFSKAYNFVLWFIFAGALFGFALARFMYLDFYGHFCPANPANGNSAAPGECYYYLNFTRDRVGIMLHLAGILPASILVCVQFTPFIRHKWIIIHRISGYLAVLLYVVSLVGALMIAHMAFGGGLDVQVWVGFVGIGVLICFVLAIVNVKRLQIEQHRAWMLRGWFYAGSVITNRFIMIIAAMIISNKGHYIVWPCAKIAHTIAEGQPLVAMYPACASYADGSDPNAVSAVLANMGGASAANAGAALNVNFGMALWLAFAIHAVGVEVYLRLTPREAERLRQVSYTRQLEAGMSRPGSAGLTADRLGDAKPWIAEDRRASNDTLVAKFGDDAVET</sequence>
<evidence type="ECO:0008006" key="4">
    <source>
        <dbReference type="Google" id="ProtNLM"/>
    </source>
</evidence>
<feature type="transmembrane region" description="Helical" evidence="1">
    <location>
        <begin position="153"/>
        <end position="175"/>
    </location>
</feature>
<protein>
    <recommendedName>
        <fullName evidence="4">DUF2306 domain-containing protein</fullName>
    </recommendedName>
</protein>
<dbReference type="EMBL" id="JAKIXB020000038">
    <property type="protein sequence ID" value="KAL1594060.1"/>
    <property type="molecule type" value="Genomic_DNA"/>
</dbReference>
<keyword evidence="1" id="KW-0812">Transmembrane</keyword>
<dbReference type="InterPro" id="IPR018750">
    <property type="entry name" value="DUF2306_membrane"/>
</dbReference>
<dbReference type="Proteomes" id="UP001521222">
    <property type="component" value="Unassembled WGS sequence"/>
</dbReference>
<reference evidence="2 3" key="1">
    <citation type="submission" date="2024-02" db="EMBL/GenBank/DDBJ databases">
        <title>De novo assembly and annotation of 12 fungi associated with fruit tree decline syndrome in Ontario, Canada.</title>
        <authorList>
            <person name="Sulman M."/>
            <person name="Ellouze W."/>
            <person name="Ilyukhin E."/>
        </authorList>
    </citation>
    <scope>NUCLEOTIDE SEQUENCE [LARGE SCALE GENOMIC DNA]</scope>
    <source>
        <strain evidence="2 3">M97-236</strain>
    </source>
</reference>
<keyword evidence="3" id="KW-1185">Reference proteome</keyword>
<evidence type="ECO:0000313" key="3">
    <source>
        <dbReference type="Proteomes" id="UP001521222"/>
    </source>
</evidence>
<keyword evidence="1" id="KW-0472">Membrane</keyword>
<evidence type="ECO:0000313" key="2">
    <source>
        <dbReference type="EMBL" id="KAL1594060.1"/>
    </source>
</evidence>
<feature type="transmembrane region" description="Helical" evidence="1">
    <location>
        <begin position="279"/>
        <end position="298"/>
    </location>
</feature>
<accession>A0ABR3QPK8</accession>
<name>A0ABR3QPK8_9PLEO</name>
<organism evidence="2 3">
    <name type="scientific">Nothophoma quercina</name>
    <dbReference type="NCBI Taxonomy" id="749835"/>
    <lineage>
        <taxon>Eukaryota</taxon>
        <taxon>Fungi</taxon>
        <taxon>Dikarya</taxon>
        <taxon>Ascomycota</taxon>
        <taxon>Pezizomycotina</taxon>
        <taxon>Dothideomycetes</taxon>
        <taxon>Pleosporomycetidae</taxon>
        <taxon>Pleosporales</taxon>
        <taxon>Pleosporineae</taxon>
        <taxon>Didymellaceae</taxon>
        <taxon>Nothophoma</taxon>
    </lineage>
</organism>
<dbReference type="Pfam" id="PF10067">
    <property type="entry name" value="DUF2306"/>
    <property type="match status" value="1"/>
</dbReference>
<feature type="transmembrane region" description="Helical" evidence="1">
    <location>
        <begin position="35"/>
        <end position="55"/>
    </location>
</feature>